<gene>
    <name evidence="1" type="ORF">DDZ13_05455</name>
</gene>
<reference evidence="1 2" key="1">
    <citation type="submission" date="2018-05" db="EMBL/GenBank/DDBJ databases">
        <title>Coraliomargarita sinensis sp. nov., isolated from a marine solar saltern.</title>
        <authorList>
            <person name="Zhou L.Y."/>
        </authorList>
    </citation>
    <scope>NUCLEOTIDE SEQUENCE [LARGE SCALE GENOMIC DNA]</scope>
    <source>
        <strain evidence="1 2">WN38</strain>
    </source>
</reference>
<protein>
    <submittedName>
        <fullName evidence="1">Uncharacterized protein</fullName>
    </submittedName>
</protein>
<evidence type="ECO:0000313" key="1">
    <source>
        <dbReference type="EMBL" id="PXA04620.1"/>
    </source>
</evidence>
<dbReference type="AlphaFoldDB" id="A0A317ZGQ5"/>
<name>A0A317ZGQ5_9BACT</name>
<evidence type="ECO:0000313" key="2">
    <source>
        <dbReference type="Proteomes" id="UP000247099"/>
    </source>
</evidence>
<organism evidence="1 2">
    <name type="scientific">Coraliomargarita sinensis</name>
    <dbReference type="NCBI Taxonomy" id="2174842"/>
    <lineage>
        <taxon>Bacteria</taxon>
        <taxon>Pseudomonadati</taxon>
        <taxon>Verrucomicrobiota</taxon>
        <taxon>Opitutia</taxon>
        <taxon>Puniceicoccales</taxon>
        <taxon>Coraliomargaritaceae</taxon>
        <taxon>Coraliomargarita</taxon>
    </lineage>
</organism>
<proteinExistence type="predicted"/>
<dbReference type="Proteomes" id="UP000247099">
    <property type="component" value="Unassembled WGS sequence"/>
</dbReference>
<dbReference type="InParanoid" id="A0A317ZGQ5"/>
<accession>A0A317ZGQ5</accession>
<keyword evidence="2" id="KW-1185">Reference proteome</keyword>
<comment type="caution">
    <text evidence="1">The sequence shown here is derived from an EMBL/GenBank/DDBJ whole genome shotgun (WGS) entry which is preliminary data.</text>
</comment>
<sequence length="209" mass="23274">MKKLNTSNLDLSAAFYVAEDQFKNRLLRFDLDSYAVTLPPYEGAVFAFQSFDFSMILNSISSTICDFVVLESSCVNQDTDGLFEVKVMSEDGVAYSVDSYGNITQLQPLELVDAFGDNAISPVDEWALEPVSPNDRILISRHLAIKLAAYLEGDCKGVFQQLWSEFERNQDTGSKKTHHLHSEFGPFCASELVCGRVLLTTSVEGMFIP</sequence>
<dbReference type="EMBL" id="QHJQ01000003">
    <property type="protein sequence ID" value="PXA04620.1"/>
    <property type="molecule type" value="Genomic_DNA"/>
</dbReference>
<dbReference type="RefSeq" id="WP_110130425.1">
    <property type="nucleotide sequence ID" value="NZ_QHJQ01000003.1"/>
</dbReference>